<dbReference type="Proteomes" id="UP000065797">
    <property type="component" value="Unassembled WGS sequence"/>
</dbReference>
<comment type="caution">
    <text evidence="1">The sequence shown here is derived from an EMBL/GenBank/DDBJ whole genome shotgun (WGS) entry which is preliminary data.</text>
</comment>
<gene>
    <name evidence="1" type="ORF">AWW70_03135</name>
</gene>
<proteinExistence type="predicted"/>
<evidence type="ECO:0000313" key="2">
    <source>
        <dbReference type="Proteomes" id="UP000065797"/>
    </source>
</evidence>
<name>A0A109FTE9_BACMY</name>
<organism evidence="1 2">
    <name type="scientific">Bacillus mycoides</name>
    <dbReference type="NCBI Taxonomy" id="1405"/>
    <lineage>
        <taxon>Bacteria</taxon>
        <taxon>Bacillati</taxon>
        <taxon>Bacillota</taxon>
        <taxon>Bacilli</taxon>
        <taxon>Bacillales</taxon>
        <taxon>Bacillaceae</taxon>
        <taxon>Bacillus</taxon>
        <taxon>Bacillus cereus group</taxon>
    </lineage>
</organism>
<protein>
    <submittedName>
        <fullName evidence="1">Uncharacterized protein</fullName>
    </submittedName>
</protein>
<reference evidence="1 2" key="1">
    <citation type="submission" date="2016-01" db="EMBL/GenBank/DDBJ databases">
        <authorList>
            <person name="McClelland M."/>
            <person name="Jain A."/>
            <person name="Saraogi P."/>
            <person name="Mendelson R."/>
            <person name="Westerman R."/>
            <person name="SanMiguel P."/>
            <person name="Csonka L."/>
        </authorList>
    </citation>
    <scope>NUCLEOTIDE SEQUENCE [LARGE SCALE GENOMIC DNA]</scope>
    <source>
        <strain evidence="1 2">PE8-15</strain>
    </source>
</reference>
<dbReference type="EMBL" id="LRPH01000099">
    <property type="protein sequence ID" value="KWU54442.1"/>
    <property type="molecule type" value="Genomic_DNA"/>
</dbReference>
<evidence type="ECO:0000313" key="1">
    <source>
        <dbReference type="EMBL" id="KWU54442.1"/>
    </source>
</evidence>
<sequence>MEKDGKMVKVADITYSEQVYWQQLWHFVITVALKKKLAAVRRFMVSKALFYDVDVALTWHLGTENEY</sequence>
<dbReference type="AlphaFoldDB" id="A0A109FTE9"/>
<accession>A0A109FTE9</accession>